<accession>F8X2E3</accession>
<evidence type="ECO:0000313" key="1">
    <source>
        <dbReference type="EMBL" id="EGK05600.1"/>
    </source>
</evidence>
<dbReference type="Proteomes" id="UP000006420">
    <property type="component" value="Unassembled WGS sequence"/>
</dbReference>
<proteinExistence type="predicted"/>
<dbReference type="GeneID" id="78083028"/>
<dbReference type="HOGENOM" id="CLU_2507378_0_0_10"/>
<protein>
    <submittedName>
        <fullName evidence="1">Uncharacterized protein</fullName>
    </submittedName>
</protein>
<dbReference type="EMBL" id="ADLW01000013">
    <property type="protein sequence ID" value="EGK05600.1"/>
    <property type="molecule type" value="Genomic_DNA"/>
</dbReference>
<name>F8X2E3_9BACT</name>
<dbReference type="RefSeq" id="WP_006843770.1">
    <property type="nucleotide sequence ID" value="NZ_GL892008.1"/>
</dbReference>
<comment type="caution">
    <text evidence="1">The sequence shown here is derived from an EMBL/GenBank/DDBJ whole genome shotgun (WGS) entry which is preliminary data.</text>
</comment>
<sequence length="85" mass="9995">MIGKECPICGKLVQKNIRVHIFKHSEVSTERRIKMIDALVNKSKKKNKRVIKHIKIIPKSKNNKCKSIYWGSVIKTAFESNRRKY</sequence>
<gene>
    <name evidence="1" type="ORF">HMPREF9456_02402</name>
</gene>
<reference evidence="1 2" key="1">
    <citation type="submission" date="2011-04" db="EMBL/GenBank/DDBJ databases">
        <title>The Genome Sequence of Dysgonomonas mossii DSM 22836.</title>
        <authorList>
            <consortium name="The Broad Institute Genome Sequencing Platform"/>
            <person name="Earl A."/>
            <person name="Ward D."/>
            <person name="Feldgarden M."/>
            <person name="Gevers D."/>
            <person name="Pudlo N."/>
            <person name="Martens E."/>
            <person name="Allen-Vercoe E."/>
            <person name="Young S.K."/>
            <person name="Zeng Q."/>
            <person name="Gargeya S."/>
            <person name="Fitzgerald M."/>
            <person name="Haas B."/>
            <person name="Abouelleil A."/>
            <person name="Alvarado L."/>
            <person name="Arachchi H.M."/>
            <person name="Berlin A."/>
            <person name="Brown A."/>
            <person name="Chapman S.B."/>
            <person name="Chen Z."/>
            <person name="Dunbar C."/>
            <person name="Freedman E."/>
            <person name="Gearin G."/>
            <person name="Gellesch M."/>
            <person name="Goldberg J."/>
            <person name="Griggs A."/>
            <person name="Gujja S."/>
            <person name="Heiman D."/>
            <person name="Howarth C."/>
            <person name="Larson L."/>
            <person name="Lui A."/>
            <person name="MacDonald P.J.P."/>
            <person name="Mehta T."/>
            <person name="Montmayeur A."/>
            <person name="Murphy C."/>
            <person name="Neiman D."/>
            <person name="Pearson M."/>
            <person name="Priest M."/>
            <person name="Roberts A."/>
            <person name="Saif S."/>
            <person name="Shea T."/>
            <person name="Shenoy N."/>
            <person name="Sisk P."/>
            <person name="Stolte C."/>
            <person name="Sykes S."/>
            <person name="Yandava C."/>
            <person name="Wortman J."/>
            <person name="Nusbaum C."/>
            <person name="Birren B."/>
        </authorList>
    </citation>
    <scope>NUCLEOTIDE SEQUENCE [LARGE SCALE GENOMIC DNA]</scope>
    <source>
        <strain evidence="1 2">DSM 22836</strain>
    </source>
</reference>
<keyword evidence="2" id="KW-1185">Reference proteome</keyword>
<dbReference type="STRING" id="742767.HMPREF9456_02402"/>
<evidence type="ECO:0000313" key="2">
    <source>
        <dbReference type="Proteomes" id="UP000006420"/>
    </source>
</evidence>
<organism evidence="1 2">
    <name type="scientific">Dysgonomonas mossii DSM 22836</name>
    <dbReference type="NCBI Taxonomy" id="742767"/>
    <lineage>
        <taxon>Bacteria</taxon>
        <taxon>Pseudomonadati</taxon>
        <taxon>Bacteroidota</taxon>
        <taxon>Bacteroidia</taxon>
        <taxon>Bacteroidales</taxon>
        <taxon>Dysgonomonadaceae</taxon>
        <taxon>Dysgonomonas</taxon>
    </lineage>
</organism>
<dbReference type="AlphaFoldDB" id="F8X2E3"/>